<proteinExistence type="inferred from homology"/>
<name>A0A2P6RCZ9_ROSCH</name>
<comment type="similarity">
    <text evidence="1">Belongs to the PPR family. P subfamily.</text>
</comment>
<evidence type="ECO:0000256" key="1">
    <source>
        <dbReference type="ARBA" id="ARBA00007626"/>
    </source>
</evidence>
<sequence length="74" mass="8665">MPQYAALGKKDNVMRLWKLYKGQMKVYSKGYRIMITSLLKMGDSESAEKIFEEWESQQSVYDVRIPNHLIAAYS</sequence>
<evidence type="ECO:0000313" key="4">
    <source>
        <dbReference type="Proteomes" id="UP000238479"/>
    </source>
</evidence>
<comment type="caution">
    <text evidence="3">The sequence shown here is derived from an EMBL/GenBank/DDBJ whole genome shotgun (WGS) entry which is preliminary data.</text>
</comment>
<dbReference type="GO" id="GO:0003729">
    <property type="term" value="F:mRNA binding"/>
    <property type="evidence" value="ECO:0007669"/>
    <property type="project" value="UniProtKB-ARBA"/>
</dbReference>
<organism evidence="3 4">
    <name type="scientific">Rosa chinensis</name>
    <name type="common">China rose</name>
    <dbReference type="NCBI Taxonomy" id="74649"/>
    <lineage>
        <taxon>Eukaryota</taxon>
        <taxon>Viridiplantae</taxon>
        <taxon>Streptophyta</taxon>
        <taxon>Embryophyta</taxon>
        <taxon>Tracheophyta</taxon>
        <taxon>Spermatophyta</taxon>
        <taxon>Magnoliopsida</taxon>
        <taxon>eudicotyledons</taxon>
        <taxon>Gunneridae</taxon>
        <taxon>Pentapetalae</taxon>
        <taxon>rosids</taxon>
        <taxon>fabids</taxon>
        <taxon>Rosales</taxon>
        <taxon>Rosaceae</taxon>
        <taxon>Rosoideae</taxon>
        <taxon>Rosoideae incertae sedis</taxon>
        <taxon>Rosa</taxon>
    </lineage>
</organism>
<accession>A0A2P6RCZ9</accession>
<dbReference type="InterPro" id="IPR002885">
    <property type="entry name" value="PPR_rpt"/>
</dbReference>
<evidence type="ECO:0000256" key="2">
    <source>
        <dbReference type="ARBA" id="ARBA00022737"/>
    </source>
</evidence>
<dbReference type="EMBL" id="PDCK01000041">
    <property type="protein sequence ID" value="PRQ44309.1"/>
    <property type="molecule type" value="Genomic_DNA"/>
</dbReference>
<evidence type="ECO:0000313" key="3">
    <source>
        <dbReference type="EMBL" id="PRQ44309.1"/>
    </source>
</evidence>
<reference evidence="3 4" key="1">
    <citation type="journal article" date="2018" name="Nat. Genet.">
        <title>The Rosa genome provides new insights in the design of modern roses.</title>
        <authorList>
            <person name="Bendahmane M."/>
        </authorList>
    </citation>
    <scope>NUCLEOTIDE SEQUENCE [LARGE SCALE GENOMIC DNA]</scope>
    <source>
        <strain evidence="4">cv. Old Blush</strain>
    </source>
</reference>
<protein>
    <submittedName>
        <fullName evidence="3">Putative pentatricopeptide</fullName>
    </submittedName>
</protein>
<dbReference type="PANTHER" id="PTHR45717">
    <property type="entry name" value="OS12G0527900 PROTEIN"/>
    <property type="match status" value="1"/>
</dbReference>
<dbReference type="STRING" id="74649.A0A2P6RCZ9"/>
<dbReference type="NCBIfam" id="TIGR00756">
    <property type="entry name" value="PPR"/>
    <property type="match status" value="1"/>
</dbReference>
<dbReference type="Gramene" id="PRQ44309">
    <property type="protein sequence ID" value="PRQ44309"/>
    <property type="gene ID" value="RchiOBHm_Chr3g0477821"/>
</dbReference>
<dbReference type="GO" id="GO:0005739">
    <property type="term" value="C:mitochondrion"/>
    <property type="evidence" value="ECO:0007669"/>
    <property type="project" value="TreeGrafter"/>
</dbReference>
<dbReference type="InterPro" id="IPR011990">
    <property type="entry name" value="TPR-like_helical_dom_sf"/>
</dbReference>
<dbReference type="PANTHER" id="PTHR45717:SF28">
    <property type="entry name" value="PENTACOTRIPEPTIDE-REPEAT REGION OF PRORP DOMAIN-CONTAINING PROTEIN"/>
    <property type="match status" value="1"/>
</dbReference>
<keyword evidence="4" id="KW-1185">Reference proteome</keyword>
<keyword evidence="2" id="KW-0677">Repeat</keyword>
<gene>
    <name evidence="3" type="ORF">RchiOBHm_Chr3g0477821</name>
</gene>
<dbReference type="AlphaFoldDB" id="A0A2P6RCZ9"/>
<dbReference type="Gene3D" id="1.25.40.10">
    <property type="entry name" value="Tetratricopeptide repeat domain"/>
    <property type="match status" value="1"/>
</dbReference>
<dbReference type="OMA" id="KTGICNE"/>
<dbReference type="Proteomes" id="UP000238479">
    <property type="component" value="Chromosome 3"/>
</dbReference>